<proteinExistence type="predicted"/>
<comment type="caution">
    <text evidence="2">The sequence shown here is derived from an EMBL/GenBank/DDBJ whole genome shotgun (WGS) entry which is preliminary data.</text>
</comment>
<feature type="non-terminal residue" evidence="2">
    <location>
        <position position="152"/>
    </location>
</feature>
<organism evidence="2 3">
    <name type="scientific">Elysia crispata</name>
    <name type="common">lettuce slug</name>
    <dbReference type="NCBI Taxonomy" id="231223"/>
    <lineage>
        <taxon>Eukaryota</taxon>
        <taxon>Metazoa</taxon>
        <taxon>Spiralia</taxon>
        <taxon>Lophotrochozoa</taxon>
        <taxon>Mollusca</taxon>
        <taxon>Gastropoda</taxon>
        <taxon>Heterobranchia</taxon>
        <taxon>Euthyneura</taxon>
        <taxon>Panpulmonata</taxon>
        <taxon>Sacoglossa</taxon>
        <taxon>Placobranchoidea</taxon>
        <taxon>Plakobranchidae</taxon>
        <taxon>Elysia</taxon>
    </lineage>
</organism>
<accession>A0AAE1AY56</accession>
<gene>
    <name evidence="2" type="ORF">RRG08_052024</name>
</gene>
<evidence type="ECO:0000313" key="2">
    <source>
        <dbReference type="EMBL" id="KAK3796190.1"/>
    </source>
</evidence>
<protein>
    <submittedName>
        <fullName evidence="2">Uncharacterized protein</fullName>
    </submittedName>
</protein>
<dbReference type="EMBL" id="JAWDGP010000908">
    <property type="protein sequence ID" value="KAK3796190.1"/>
    <property type="molecule type" value="Genomic_DNA"/>
</dbReference>
<evidence type="ECO:0000256" key="1">
    <source>
        <dbReference type="SAM" id="MobiDB-lite"/>
    </source>
</evidence>
<feature type="region of interest" description="Disordered" evidence="1">
    <location>
        <begin position="1"/>
        <end position="26"/>
    </location>
</feature>
<reference evidence="2" key="1">
    <citation type="journal article" date="2023" name="G3 (Bethesda)">
        <title>A reference genome for the long-term kleptoplast-retaining sea slug Elysia crispata morphotype clarki.</title>
        <authorList>
            <person name="Eastman K.E."/>
            <person name="Pendleton A.L."/>
            <person name="Shaikh M.A."/>
            <person name="Suttiyut T."/>
            <person name="Ogas R."/>
            <person name="Tomko P."/>
            <person name="Gavelis G."/>
            <person name="Widhalm J.R."/>
            <person name="Wisecaver J.H."/>
        </authorList>
    </citation>
    <scope>NUCLEOTIDE SEQUENCE</scope>
    <source>
        <strain evidence="2">ECLA1</strain>
    </source>
</reference>
<dbReference type="Proteomes" id="UP001283361">
    <property type="component" value="Unassembled WGS sequence"/>
</dbReference>
<sequence>SQPKIVADPSPVVPRRPYGHTNQPSFHYLPTAHAVKQTKHTSLLGAGHQTHPSLGPRDRATIPSATRCPIVSQQQSRANTNTNLGPFYTHKSETFLKAEKFGLPSGFAPRPHESEQRMNPAGSLPPSSRQGRDTSINVADISWRSDTSQALA</sequence>
<feature type="region of interest" description="Disordered" evidence="1">
    <location>
        <begin position="102"/>
        <end position="152"/>
    </location>
</feature>
<evidence type="ECO:0000313" key="3">
    <source>
        <dbReference type="Proteomes" id="UP001283361"/>
    </source>
</evidence>
<feature type="compositionally biased region" description="Polar residues" evidence="1">
    <location>
        <begin position="125"/>
        <end position="137"/>
    </location>
</feature>
<name>A0AAE1AY56_9GAST</name>
<dbReference type="AlphaFoldDB" id="A0AAE1AY56"/>
<keyword evidence="3" id="KW-1185">Reference proteome</keyword>